<keyword evidence="1" id="KW-0732">Signal</keyword>
<protein>
    <submittedName>
        <fullName evidence="2">Uncharacterized protein</fullName>
    </submittedName>
</protein>
<accession>A0ABP5BNT2</accession>
<dbReference type="Proteomes" id="UP001500571">
    <property type="component" value="Unassembled WGS sequence"/>
</dbReference>
<comment type="caution">
    <text evidence="2">The sequence shown here is derived from an EMBL/GenBank/DDBJ whole genome shotgun (WGS) entry which is preliminary data.</text>
</comment>
<evidence type="ECO:0000256" key="1">
    <source>
        <dbReference type="SAM" id="SignalP"/>
    </source>
</evidence>
<dbReference type="EMBL" id="BAAAPB010000001">
    <property type="protein sequence ID" value="GAA1948720.1"/>
    <property type="molecule type" value="Genomic_DNA"/>
</dbReference>
<evidence type="ECO:0000313" key="2">
    <source>
        <dbReference type="EMBL" id="GAA1948720.1"/>
    </source>
</evidence>
<evidence type="ECO:0000313" key="3">
    <source>
        <dbReference type="Proteomes" id="UP001500571"/>
    </source>
</evidence>
<reference evidence="3" key="1">
    <citation type="journal article" date="2019" name="Int. J. Syst. Evol. Microbiol.">
        <title>The Global Catalogue of Microorganisms (GCM) 10K type strain sequencing project: providing services to taxonomists for standard genome sequencing and annotation.</title>
        <authorList>
            <consortium name="The Broad Institute Genomics Platform"/>
            <consortium name="The Broad Institute Genome Sequencing Center for Infectious Disease"/>
            <person name="Wu L."/>
            <person name="Ma J."/>
        </authorList>
    </citation>
    <scope>NUCLEOTIDE SEQUENCE [LARGE SCALE GENOMIC DNA]</scope>
    <source>
        <strain evidence="3">JCM 15309</strain>
    </source>
</reference>
<dbReference type="RefSeq" id="WP_344042049.1">
    <property type="nucleotide sequence ID" value="NZ_BAAAPB010000001.1"/>
</dbReference>
<feature type="chain" id="PRO_5047240107" evidence="1">
    <location>
        <begin position="31"/>
        <end position="193"/>
    </location>
</feature>
<feature type="signal peptide" evidence="1">
    <location>
        <begin position="1"/>
        <end position="30"/>
    </location>
</feature>
<organism evidence="2 3">
    <name type="scientific">Nocardioides panacihumi</name>
    <dbReference type="NCBI Taxonomy" id="400774"/>
    <lineage>
        <taxon>Bacteria</taxon>
        <taxon>Bacillati</taxon>
        <taxon>Actinomycetota</taxon>
        <taxon>Actinomycetes</taxon>
        <taxon>Propionibacteriales</taxon>
        <taxon>Nocardioidaceae</taxon>
        <taxon>Nocardioides</taxon>
    </lineage>
</organism>
<proteinExistence type="predicted"/>
<keyword evidence="3" id="KW-1185">Reference proteome</keyword>
<name>A0ABP5BNT2_9ACTN</name>
<sequence>MKIKTRAGAAFLALVLAAVVAPLTAAGAPAAETPSRTRLVIRVDGCSSCTLNLARAFSGTNIYWRSRGKKVGSDGKVVFYVPTKRTRGLSFELAVPWQDFTDAVLNVVTRDVGQAAGESWSAGQAKAATHAFGCWAGTNRETARLHFHVAEFAFNDGKSTGAVAWASPGLKSLKPEVRTWHGSLGNQEIFYCS</sequence>
<gene>
    <name evidence="2" type="ORF">GCM10009798_04880</name>
</gene>